<feature type="compositionally biased region" description="Acidic residues" evidence="1">
    <location>
        <begin position="518"/>
        <end position="527"/>
    </location>
</feature>
<feature type="region of interest" description="Disordered" evidence="1">
    <location>
        <begin position="1012"/>
        <end position="1132"/>
    </location>
</feature>
<dbReference type="EMBL" id="JAVFHQ010000051">
    <property type="protein sequence ID" value="KAK4541541.1"/>
    <property type="molecule type" value="Genomic_DNA"/>
</dbReference>
<feature type="region of interest" description="Disordered" evidence="1">
    <location>
        <begin position="828"/>
        <end position="886"/>
    </location>
</feature>
<sequence>MQITCKIWPAKPGRGFSAEATPTAVTDYDPTYAIACTTEIEETVHDLLRRTDHKLRKQYGTVRGYLDPFRDEVQNVKGAVIDYDDLVSDLFEDTTLSDRVVHILQGLKPGRLTDESENNVLPKVEPQERKKKAAPEAEKRQSRKRSASGGGEGGSSKRQKTEVLTPASLPAEQAPSQEAPTSAQRQPPPTQETPVSAQPPRASTQRMVEATQGLSSSQHPERSQFKKPPEQQRLPVGKGEKKNLWTVEEDTYFAQGLNDGLTTRKALEKYKIERTTGAARARKIILAEKGLLSSIDAAPAVNAGLQGIPNPTPISSGVLELASSPPGNAAMRRGASPQVVVPSTERIVGRSHQRSQPFLGVPSGSGGRQTTLDFWSSDPSSSHILDESPADRAANGPVRQPQSALSRRQVPATVTAPPSGLTGDANAETQVVPSSHPARANVPDQTVDFMRVETNGSEEEELPYGMAVALDGANDMADDTFMHIDEAENQHANGLIAADSTHDYPAAMDNGEQHSPSEDESDAEESTFNDRLGGEEAPSDDESTHSSASKSHAAQRLANTRTIEDSQLGSVASSTSSPPLVTAHSPAASNKAKDNGPAAIDVGQNDSSSTDGQDDLEKVAMLSAQEALDTQLEQRREDGRSFGLDVSAPVVRLPPQQTTRTRLRVPNFDAEAKSCWDKTDDEIMALVWKRVKDPNNAQEVRRQFEDEKHNFMTLDNCARHRGELNVDLHRIQKKREWDRAIEDGKVPPPRWKRRHGAVHGDLGEADEEVDYGSDYSYPGSNQYPHPEYYEEDEEEEDMDEDEEVDEWDPDDMVPAGRRFSRFALPEAVIEELGSEEASEQEVEEDAGDEAEEDVAEDQDEDESALPKAKHALRRSAPAVTKVGGSASPEVVIAAKAVMPTPASTSPAPAVPFKRIERAAKRVRAIADEEPPGVGGVLPPALDVHDKRTKRAAKRARAAVDEEVEEDETELPRASPATKSMVAAAKVKLERSASPEVVVAAPAMMSTLASTMPPPAVPAKRAARRASASAPEEVPVMVMEDGAGLPQAGDYMKSTVPAPKKKKTKKKKKVQQAASSEVAAMAPVLTSDSMSTASVDAVRLDKRTKRSVRRAKGAARRRSIRESSDAVTMSSEA</sequence>
<feature type="compositionally biased region" description="Acidic residues" evidence="1">
    <location>
        <begin position="828"/>
        <end position="863"/>
    </location>
</feature>
<feature type="compositionally biased region" description="Basic residues" evidence="1">
    <location>
        <begin position="946"/>
        <end position="956"/>
    </location>
</feature>
<dbReference type="Proteomes" id="UP001324427">
    <property type="component" value="Unassembled WGS sequence"/>
</dbReference>
<feature type="region of interest" description="Disordered" evidence="1">
    <location>
        <begin position="744"/>
        <end position="813"/>
    </location>
</feature>
<gene>
    <name evidence="2" type="ORF">LTR36_007838</name>
</gene>
<feature type="region of interest" description="Disordered" evidence="1">
    <location>
        <begin position="111"/>
        <end position="242"/>
    </location>
</feature>
<organism evidence="2 3">
    <name type="scientific">Oleoguttula mirabilis</name>
    <dbReference type="NCBI Taxonomy" id="1507867"/>
    <lineage>
        <taxon>Eukaryota</taxon>
        <taxon>Fungi</taxon>
        <taxon>Dikarya</taxon>
        <taxon>Ascomycota</taxon>
        <taxon>Pezizomycotina</taxon>
        <taxon>Dothideomycetes</taxon>
        <taxon>Dothideomycetidae</taxon>
        <taxon>Mycosphaerellales</taxon>
        <taxon>Teratosphaeriaceae</taxon>
        <taxon>Oleoguttula</taxon>
    </lineage>
</organism>
<feature type="compositionally biased region" description="Basic residues" evidence="1">
    <location>
        <begin position="1058"/>
        <end position="1069"/>
    </location>
</feature>
<feature type="region of interest" description="Disordered" evidence="1">
    <location>
        <begin position="502"/>
        <end position="613"/>
    </location>
</feature>
<proteinExistence type="predicted"/>
<feature type="region of interest" description="Disordered" evidence="1">
    <location>
        <begin position="345"/>
        <end position="446"/>
    </location>
</feature>
<evidence type="ECO:0008006" key="4">
    <source>
        <dbReference type="Google" id="ProtNLM"/>
    </source>
</evidence>
<feature type="region of interest" description="Disordered" evidence="1">
    <location>
        <begin position="929"/>
        <end position="978"/>
    </location>
</feature>
<feature type="compositionally biased region" description="Basic and acidic residues" evidence="1">
    <location>
        <begin position="125"/>
        <end position="140"/>
    </location>
</feature>
<dbReference type="AlphaFoldDB" id="A0AAV9J9G3"/>
<name>A0AAV9J9G3_9PEZI</name>
<feature type="compositionally biased region" description="Polar residues" evidence="1">
    <location>
        <begin position="174"/>
        <end position="185"/>
    </location>
</feature>
<feature type="compositionally biased region" description="Basic residues" evidence="1">
    <location>
        <begin position="1101"/>
        <end position="1118"/>
    </location>
</feature>
<evidence type="ECO:0000313" key="3">
    <source>
        <dbReference type="Proteomes" id="UP001324427"/>
    </source>
</evidence>
<feature type="compositionally biased region" description="Low complexity" evidence="1">
    <location>
        <begin position="545"/>
        <end position="554"/>
    </location>
</feature>
<keyword evidence="3" id="KW-1185">Reference proteome</keyword>
<evidence type="ECO:0000256" key="1">
    <source>
        <dbReference type="SAM" id="MobiDB-lite"/>
    </source>
</evidence>
<accession>A0AAV9J9G3</accession>
<feature type="compositionally biased region" description="Basic and acidic residues" evidence="1">
    <location>
        <begin position="219"/>
        <end position="230"/>
    </location>
</feature>
<comment type="caution">
    <text evidence="2">The sequence shown here is derived from an EMBL/GenBank/DDBJ whole genome shotgun (WGS) entry which is preliminary data.</text>
</comment>
<feature type="compositionally biased region" description="Polar residues" evidence="1">
    <location>
        <begin position="192"/>
        <end position="218"/>
    </location>
</feature>
<protein>
    <recommendedName>
        <fullName evidence="4">Myb-like domain-containing protein</fullName>
    </recommendedName>
</protein>
<feature type="compositionally biased region" description="Polar residues" evidence="1">
    <location>
        <begin position="368"/>
        <end position="383"/>
    </location>
</feature>
<feature type="compositionally biased region" description="Polar residues" evidence="1">
    <location>
        <begin position="557"/>
        <end position="579"/>
    </location>
</feature>
<reference evidence="2 3" key="1">
    <citation type="submission" date="2021-11" db="EMBL/GenBank/DDBJ databases">
        <title>Black yeast isolated from Biological Soil Crust.</title>
        <authorList>
            <person name="Kurbessoian T."/>
        </authorList>
    </citation>
    <scope>NUCLEOTIDE SEQUENCE [LARGE SCALE GENOMIC DNA]</scope>
    <source>
        <strain evidence="2 3">CCFEE 5522</strain>
    </source>
</reference>
<feature type="compositionally biased region" description="Acidic residues" evidence="1">
    <location>
        <begin position="789"/>
        <end position="811"/>
    </location>
</feature>
<evidence type="ECO:0000313" key="2">
    <source>
        <dbReference type="EMBL" id="KAK4541541.1"/>
    </source>
</evidence>